<sequence>MGLRGRPSSLWVAEGPNCTNLAQQQHYGDPKAIPPQRRLWRFRSVLFLLLLFQFSPLSAYALRLLPSLPLSQDAGKYLVIVAGAGSCRANVPRWRCDFTRGTIVQRDLRMALPSFLTSACIEDHFAPNSGNQSNTSSLRPTNIKRSAGDAASYSDSTLSSARNSNDSSSRNSNSHAFSSTVLLPRSSLRHRGPIWKSELAVQRLWQRHDTYNQLLLQIWCMNKCLQHFKGQNSMAISSSKKGRSPSDEILDTLGFALTPPSGSSSSSDSTMLLLDGPPYANGEPHMGHAVNKCLKDFAVRAALLQRRCCHMLPGWDCHGLPIELRAAAYTAAPTTHDATASTAEADTAEATGSIQVVPSTGETIIEHNSSTSITGKGDHCTGLSGGDGSKELRSRARQVALHFAALQRKAFQRLSTVSDSEVVLKPTSRNHLYFKLLMTGPRPVSEDAKPFYIEKEIPWFFVAWTTTPFTIPANRALALSAATQYAVLRASPKGSQGDEEIWIVGEKCVAPLLEALQGAGKSWNVHPIGKLPGSRLQGLRYAHPVASRVTCPVLLDPIVGDDKGTSILHVAPAHSQEDYRLCERACQGPGLLVQQATDPTTETHVPLIPALGEEAAAVAVGAPLLCPVGPQGTFLGGSGSEPFKGLEAMSDGEQCIIEYLHSNKSLLLNQKVVLPFPHDERRGCPVLLRATPQLHFHVLGLLPEVFRDLQHIRWLPCRRNPKQQQKHSRSSADVLQALTPTQEEQCKSAPTAVGPATSSSPGYERMRAALKTRPPTWCLSRQRQWGLPIPLVEQHEVHVDATHREKAQMQGLAEERRWINMHLDNDLLLYSESSEAATDGKEGLLQMLRKRRWCEVTFDVWFDAASAWLKGHKFIQKWASDANSFLTKYFPKLHRRRQPHDEHYQQERHLRTLQREGLQSSQTTKELLSEGVNEKYSCLVVEGTDQSRGWFQSLLLSHAGAREGLRRQRAQRLRPGALQPNGQSCMHEATEQVTETCGAAGAQACLRGDLQQATEALDDAGLPQLPVNVVITHGFVVDSSGNKLSKSKGNALSPDIFFSAEKDMAAVTAGKPPHAHSDSSTQQLQGAHRVRKQRKDAQLTFGADVLRLFVSSLDCGGDMACPSGDSEEHRQDKHTAVHAASATYVKFRNAFKYLVGSLHDFDINADAVPVDKLPLFDIGMLLRLQALAGDVGKAYDIFQHNKALRLLLRFISEDLSATFIEVAKDRLYVDHPNGYRRRSCQTVLVMVLLVLTQLVSPLTPHLAEEVFFRMPRTLREALAVHRSSKILEALGPEGERFANVLGLCGPLTSAFQVGWPRMRLSAQPAIVQEAEQLWGLLLLLRQDMHALFTRARQLQNAIPGRVSRVGSLNDLKLSITAPTKAIFDQLQRLLPKSKLLRPAPFSTPFPGQQEANAMRSYVDDLRWLIQCSDVEIRTPRISGGVPKQEQLAEEAILASVDGSASNSGLDMKLYSAQGQRCQRCWMRVVPSTSDASVAQSPEDASQKAEGNASAGTDDIPEATQESPFACERCTDVMRHIHSKT</sequence>
<accession>U6MAS5</accession>
<dbReference type="SUPFAM" id="SSF47323">
    <property type="entry name" value="Anticodon-binding domain of a subclass of class I aminoacyl-tRNA synthetases"/>
    <property type="match status" value="1"/>
</dbReference>
<evidence type="ECO:0000256" key="8">
    <source>
        <dbReference type="ARBA" id="ARBA00032665"/>
    </source>
</evidence>
<dbReference type="PRINTS" id="PR00984">
    <property type="entry name" value="TRNASYNTHILE"/>
</dbReference>
<proteinExistence type="inferred from homology"/>
<comment type="similarity">
    <text evidence="1">Belongs to the class-I aminoacyl-tRNA synthetase family.</text>
</comment>
<dbReference type="InterPro" id="IPR009008">
    <property type="entry name" value="Val/Leu/Ile-tRNA-synth_edit"/>
</dbReference>
<dbReference type="EMBL" id="HG722013">
    <property type="protein sequence ID" value="CDJ61126.1"/>
    <property type="molecule type" value="Genomic_DNA"/>
</dbReference>
<dbReference type="Gene3D" id="3.90.740.10">
    <property type="entry name" value="Valyl/Leucyl/Isoleucyl-tRNA synthetase, editing domain"/>
    <property type="match status" value="1"/>
</dbReference>
<dbReference type="OMA" id="GDEEIWI"/>
<dbReference type="Pfam" id="PF00133">
    <property type="entry name" value="tRNA-synt_1"/>
    <property type="match status" value="3"/>
</dbReference>
<dbReference type="Gene3D" id="1.10.730.20">
    <property type="match status" value="1"/>
</dbReference>
<feature type="compositionally biased region" description="Polar residues" evidence="9">
    <location>
        <begin position="130"/>
        <end position="144"/>
    </location>
</feature>
<keyword evidence="5" id="KW-0067">ATP-binding</keyword>
<reference evidence="12" key="2">
    <citation type="submission" date="2013-10" db="EMBL/GenBank/DDBJ databases">
        <authorList>
            <person name="Aslett M."/>
        </authorList>
    </citation>
    <scope>NUCLEOTIDE SEQUENCE [LARGE SCALE GENOMIC DNA]</scope>
    <source>
        <strain evidence="12">Weybridge</strain>
    </source>
</reference>
<gene>
    <name evidence="12" type="ORF">EMWEY_00038240</name>
</gene>
<dbReference type="InterPro" id="IPR002301">
    <property type="entry name" value="Ile-tRNA-ligase"/>
</dbReference>
<evidence type="ECO:0000256" key="2">
    <source>
        <dbReference type="ARBA" id="ARBA00013165"/>
    </source>
</evidence>
<dbReference type="InterPro" id="IPR013155">
    <property type="entry name" value="M/V/L/I-tRNA-synth_anticd-bd"/>
</dbReference>
<keyword evidence="13" id="KW-1185">Reference proteome</keyword>
<dbReference type="GO" id="GO:0004822">
    <property type="term" value="F:isoleucine-tRNA ligase activity"/>
    <property type="evidence" value="ECO:0007669"/>
    <property type="project" value="UniProtKB-EC"/>
</dbReference>
<dbReference type="RefSeq" id="XP_013337776.1">
    <property type="nucleotide sequence ID" value="XM_013482322.1"/>
</dbReference>
<feature type="region of interest" description="Disordered" evidence="9">
    <location>
        <begin position="130"/>
        <end position="176"/>
    </location>
</feature>
<evidence type="ECO:0000256" key="3">
    <source>
        <dbReference type="ARBA" id="ARBA00022598"/>
    </source>
</evidence>
<dbReference type="GO" id="GO:0005524">
    <property type="term" value="F:ATP binding"/>
    <property type="evidence" value="ECO:0007669"/>
    <property type="project" value="UniProtKB-KW"/>
</dbReference>
<dbReference type="SUPFAM" id="SSF52374">
    <property type="entry name" value="Nucleotidylyl transferase"/>
    <property type="match status" value="1"/>
</dbReference>
<feature type="region of interest" description="Disordered" evidence="9">
    <location>
        <begin position="742"/>
        <end position="762"/>
    </location>
</feature>
<dbReference type="GeneID" id="25337810"/>
<evidence type="ECO:0000256" key="5">
    <source>
        <dbReference type="ARBA" id="ARBA00022840"/>
    </source>
</evidence>
<evidence type="ECO:0000256" key="7">
    <source>
        <dbReference type="ARBA" id="ARBA00023146"/>
    </source>
</evidence>
<feature type="domain" description="Methionyl/Valyl/Leucyl/Isoleucyl-tRNA synthetase anticodon-binding" evidence="11">
    <location>
        <begin position="1180"/>
        <end position="1267"/>
    </location>
</feature>
<keyword evidence="7 12" id="KW-0030">Aminoacyl-tRNA synthetase</keyword>
<dbReference type="CDD" id="cd07960">
    <property type="entry name" value="Anticodon_Ia_Ile_BEm"/>
    <property type="match status" value="1"/>
</dbReference>
<evidence type="ECO:0000313" key="12">
    <source>
        <dbReference type="EMBL" id="CDJ61126.1"/>
    </source>
</evidence>
<dbReference type="PANTHER" id="PTHR42765">
    <property type="entry name" value="SOLEUCYL-TRNA SYNTHETASE"/>
    <property type="match status" value="1"/>
</dbReference>
<protein>
    <recommendedName>
        <fullName evidence="2">isoleucine--tRNA ligase</fullName>
        <ecNumber evidence="2">6.1.1.5</ecNumber>
    </recommendedName>
    <alternativeName>
        <fullName evidence="8">Isoleucyl-tRNA synthetase</fullName>
    </alternativeName>
</protein>
<dbReference type="PANTHER" id="PTHR42765:SF1">
    <property type="entry name" value="ISOLEUCINE--TRNA LIGASE, MITOCHONDRIAL"/>
    <property type="match status" value="1"/>
</dbReference>
<dbReference type="Proteomes" id="UP000030763">
    <property type="component" value="Unassembled WGS sequence"/>
</dbReference>
<feature type="domain" description="Aminoacyl-tRNA synthetase class Ia" evidence="10">
    <location>
        <begin position="775"/>
        <end position="869"/>
    </location>
</feature>
<keyword evidence="6" id="KW-0648">Protein biosynthesis</keyword>
<evidence type="ECO:0000259" key="11">
    <source>
        <dbReference type="Pfam" id="PF08264"/>
    </source>
</evidence>
<evidence type="ECO:0000256" key="4">
    <source>
        <dbReference type="ARBA" id="ARBA00022741"/>
    </source>
</evidence>
<evidence type="ECO:0000313" key="13">
    <source>
        <dbReference type="Proteomes" id="UP000030763"/>
    </source>
</evidence>
<dbReference type="GO" id="GO:0005829">
    <property type="term" value="C:cytosol"/>
    <property type="evidence" value="ECO:0007669"/>
    <property type="project" value="TreeGrafter"/>
</dbReference>
<dbReference type="VEuPathDB" id="ToxoDB:EMWEY_00038240"/>
<evidence type="ECO:0000259" key="10">
    <source>
        <dbReference type="Pfam" id="PF00133"/>
    </source>
</evidence>
<evidence type="ECO:0000256" key="6">
    <source>
        <dbReference type="ARBA" id="ARBA00022917"/>
    </source>
</evidence>
<evidence type="ECO:0000256" key="1">
    <source>
        <dbReference type="ARBA" id="ARBA00005594"/>
    </source>
</evidence>
<dbReference type="InterPro" id="IPR001412">
    <property type="entry name" value="aa-tRNA-synth_I_CS"/>
</dbReference>
<dbReference type="EC" id="6.1.1.5" evidence="2"/>
<dbReference type="GO" id="GO:0006428">
    <property type="term" value="P:isoleucyl-tRNA aminoacylation"/>
    <property type="evidence" value="ECO:0007669"/>
    <property type="project" value="InterPro"/>
</dbReference>
<feature type="domain" description="Aminoacyl-tRNA synthetase class Ia" evidence="10">
    <location>
        <begin position="1025"/>
        <end position="1120"/>
    </location>
</feature>
<dbReference type="InterPro" id="IPR014729">
    <property type="entry name" value="Rossmann-like_a/b/a_fold"/>
</dbReference>
<dbReference type="GO" id="GO:0002161">
    <property type="term" value="F:aminoacyl-tRNA deacylase activity"/>
    <property type="evidence" value="ECO:0007669"/>
    <property type="project" value="InterPro"/>
</dbReference>
<dbReference type="GO" id="GO:0000049">
    <property type="term" value="F:tRNA binding"/>
    <property type="evidence" value="ECO:0007669"/>
    <property type="project" value="InterPro"/>
</dbReference>
<dbReference type="InterPro" id="IPR050081">
    <property type="entry name" value="Ile-tRNA_ligase"/>
</dbReference>
<feature type="compositionally biased region" description="Low complexity" evidence="9">
    <location>
        <begin position="159"/>
        <end position="176"/>
    </location>
</feature>
<dbReference type="InterPro" id="IPR033708">
    <property type="entry name" value="Anticodon_Ile_BEm"/>
</dbReference>
<dbReference type="Pfam" id="PF08264">
    <property type="entry name" value="Anticodon_1"/>
    <property type="match status" value="1"/>
</dbReference>
<keyword evidence="4" id="KW-0547">Nucleotide-binding</keyword>
<evidence type="ECO:0000256" key="9">
    <source>
        <dbReference type="SAM" id="MobiDB-lite"/>
    </source>
</evidence>
<dbReference type="SUPFAM" id="SSF50677">
    <property type="entry name" value="ValRS/IleRS/LeuRS editing domain"/>
    <property type="match status" value="1"/>
</dbReference>
<name>U6MAS5_EIMMA</name>
<feature type="region of interest" description="Disordered" evidence="9">
    <location>
        <begin position="1491"/>
        <end position="1523"/>
    </location>
</feature>
<dbReference type="OrthoDB" id="10264412at2759"/>
<dbReference type="InterPro" id="IPR002300">
    <property type="entry name" value="aa-tRNA-synth_Ia"/>
</dbReference>
<dbReference type="InterPro" id="IPR009080">
    <property type="entry name" value="tRNAsynth_Ia_anticodon-bd"/>
</dbReference>
<organism evidence="12 13">
    <name type="scientific">Eimeria maxima</name>
    <name type="common">Coccidian parasite</name>
    <dbReference type="NCBI Taxonomy" id="5804"/>
    <lineage>
        <taxon>Eukaryota</taxon>
        <taxon>Sar</taxon>
        <taxon>Alveolata</taxon>
        <taxon>Apicomplexa</taxon>
        <taxon>Conoidasida</taxon>
        <taxon>Coccidia</taxon>
        <taxon>Eucoccidiorida</taxon>
        <taxon>Eimeriorina</taxon>
        <taxon>Eimeriidae</taxon>
        <taxon>Eimeria</taxon>
    </lineage>
</organism>
<dbReference type="Gene3D" id="3.40.50.620">
    <property type="entry name" value="HUPs"/>
    <property type="match status" value="2"/>
</dbReference>
<reference evidence="12" key="1">
    <citation type="submission" date="2013-10" db="EMBL/GenBank/DDBJ databases">
        <title>Genomic analysis of the causative agents of coccidiosis in chickens.</title>
        <authorList>
            <person name="Reid A.J."/>
            <person name="Blake D."/>
            <person name="Billington K."/>
            <person name="Browne H."/>
            <person name="Dunn M."/>
            <person name="Hung S."/>
            <person name="Kawahara F."/>
            <person name="Miranda-Saavedra D."/>
            <person name="Mourier T."/>
            <person name="Nagra H."/>
            <person name="Otto T.D."/>
            <person name="Rawlings N."/>
            <person name="Sanchez A."/>
            <person name="Sanders M."/>
            <person name="Subramaniam C."/>
            <person name="Tay Y."/>
            <person name="Dear P."/>
            <person name="Doerig C."/>
            <person name="Gruber A."/>
            <person name="Parkinson J."/>
            <person name="Shirley M."/>
            <person name="Wan K.L."/>
            <person name="Berriman M."/>
            <person name="Tomley F."/>
            <person name="Pain A."/>
        </authorList>
    </citation>
    <scope>NUCLEOTIDE SEQUENCE [LARGE SCALE GENOMIC DNA]</scope>
    <source>
        <strain evidence="12">Weybridge</strain>
    </source>
</reference>
<dbReference type="PROSITE" id="PS00178">
    <property type="entry name" value="AA_TRNA_LIGASE_I"/>
    <property type="match status" value="1"/>
</dbReference>
<feature type="domain" description="Aminoacyl-tRNA synthetase class Ia" evidence="10">
    <location>
        <begin position="268"/>
        <end position="329"/>
    </location>
</feature>
<keyword evidence="3" id="KW-0436">Ligase</keyword>